<organism evidence="4">
    <name type="scientific">Mizugakiibacter sediminis</name>
    <dbReference type="NCBI Taxonomy" id="1475481"/>
    <lineage>
        <taxon>Bacteria</taxon>
        <taxon>Pseudomonadati</taxon>
        <taxon>Pseudomonadota</taxon>
        <taxon>Gammaproteobacteria</taxon>
        <taxon>Lysobacterales</taxon>
        <taxon>Rhodanobacteraceae</taxon>
        <taxon>Mizugakiibacter</taxon>
    </lineage>
</organism>
<protein>
    <submittedName>
        <fullName evidence="3 4">Dienelactone hydrolase</fullName>
    </submittedName>
</protein>
<dbReference type="InterPro" id="IPR002925">
    <property type="entry name" value="Dienelactn_hydro"/>
</dbReference>
<dbReference type="Proteomes" id="UP000253740">
    <property type="component" value="Unassembled WGS sequence"/>
</dbReference>
<keyword evidence="5" id="KW-1185">Reference proteome</keyword>
<dbReference type="GO" id="GO:0016787">
    <property type="term" value="F:hydrolase activity"/>
    <property type="evidence" value="ECO:0007669"/>
    <property type="project" value="UniProtKB-KW"/>
</dbReference>
<dbReference type="EMBL" id="DF970268">
    <property type="protein sequence ID" value="GAP67354.1"/>
    <property type="molecule type" value="Genomic_DNA"/>
</dbReference>
<dbReference type="EMBL" id="DF952378">
    <property type="protein sequence ID" value="GAN44846.1"/>
    <property type="molecule type" value="Genomic_DNA"/>
</dbReference>
<evidence type="ECO:0000256" key="1">
    <source>
        <dbReference type="SAM" id="SignalP"/>
    </source>
</evidence>
<dbReference type="Pfam" id="PF01738">
    <property type="entry name" value="DLH"/>
    <property type="match status" value="1"/>
</dbReference>
<dbReference type="PANTHER" id="PTHR22946:SF4">
    <property type="entry name" value="ESTERASE FRSA"/>
    <property type="match status" value="1"/>
</dbReference>
<reference evidence="3" key="1">
    <citation type="submission" date="2015-03" db="EMBL/GenBank/DDBJ databases">
        <title>Draft genome sequence of Mizugakiibacter sediminis skMP5.</title>
        <authorList>
            <person name="Watanabe T."/>
            <person name="Kojima H."/>
            <person name="Fukui M."/>
        </authorList>
    </citation>
    <scope>NUCLEOTIDE SEQUENCE</scope>
    <source>
        <strain evidence="3">SkMP5</strain>
    </source>
</reference>
<evidence type="ECO:0000313" key="4">
    <source>
        <dbReference type="EMBL" id="GAP67354.1"/>
    </source>
</evidence>
<reference evidence="4" key="2">
    <citation type="submission" date="2015-08" db="EMBL/GenBank/DDBJ databases">
        <title>Complete DNA Sequence of Pseudomonas syringae pv. actinidiae, the Causal Agent of Kiwifruit Canker Disease.</title>
        <authorList>
            <person name="Rikkerink E.H.A."/>
            <person name="Fineran P.C."/>
        </authorList>
    </citation>
    <scope>NUCLEOTIDE SEQUENCE</scope>
    <source>
        <strain evidence="4">SkMP5</strain>
    </source>
</reference>
<dbReference type="InterPro" id="IPR050261">
    <property type="entry name" value="FrsA_esterase"/>
</dbReference>
<dbReference type="PANTHER" id="PTHR22946">
    <property type="entry name" value="DIENELACTONE HYDROLASE DOMAIN-CONTAINING PROTEIN-RELATED"/>
    <property type="match status" value="1"/>
</dbReference>
<dbReference type="STRING" id="1475481.GCA_000953855_02727"/>
<keyword evidence="1" id="KW-0732">Signal</keyword>
<dbReference type="Gene3D" id="3.40.50.1820">
    <property type="entry name" value="alpha/beta hydrolase"/>
    <property type="match status" value="1"/>
</dbReference>
<keyword evidence="4" id="KW-0378">Hydrolase</keyword>
<name>A0A0K8QR06_9GAMM</name>
<feature type="signal peptide" evidence="1">
    <location>
        <begin position="1"/>
        <end position="21"/>
    </location>
</feature>
<dbReference type="InterPro" id="IPR029058">
    <property type="entry name" value="AB_hydrolase_fold"/>
</dbReference>
<feature type="chain" id="PRO_5007414638" evidence="1">
    <location>
        <begin position="22"/>
        <end position="262"/>
    </location>
</feature>
<proteinExistence type="predicted"/>
<evidence type="ECO:0000313" key="3">
    <source>
        <dbReference type="EMBL" id="GAN44846.1"/>
    </source>
</evidence>
<dbReference type="SUPFAM" id="SSF53474">
    <property type="entry name" value="alpha/beta-Hydrolases"/>
    <property type="match status" value="1"/>
</dbReference>
<sequence>MRKTIAMLALLLLGAAGAAQAAMVARPVGYTLDGTAFRGVLVYDDAVAAKRPGLLMVPNWRGVNDTAVAKAKMIAGRDYVILLADMYGEKVRPKNDDEAREAVKPLYADRALLRKRVVEALEVLRAQAAGAPIDTARLAAIGFCFGGTSVLDLARSGADVAAVVSFHGGLGTDDPALAKQIKARVLAINGADDKGTMPDADKFMDEMRGSGADWQFVVLGNAVHCFTETEDHSPGCMYDARAARRSYRMMRDWLDEAFAGKP</sequence>
<gene>
    <name evidence="3" type="ORF">MBSD_1382</name>
    <name evidence="4" type="ORF">MBSD_n2675</name>
</gene>
<evidence type="ECO:0000313" key="5">
    <source>
        <dbReference type="Proteomes" id="UP000253740"/>
    </source>
</evidence>
<feature type="domain" description="Dienelactone hydrolase" evidence="2">
    <location>
        <begin position="38"/>
        <end position="257"/>
    </location>
</feature>
<evidence type="ECO:0000259" key="2">
    <source>
        <dbReference type="Pfam" id="PF01738"/>
    </source>
</evidence>
<dbReference type="AlphaFoldDB" id="A0A0K8QR06"/>
<accession>A0A0K8QR06</accession>
<dbReference type="OrthoDB" id="9787933at2"/>
<dbReference type="HOGENOM" id="CLU_054590_3_1_6"/>
<dbReference type="RefSeq" id="WP_062537908.1">
    <property type="nucleotide sequence ID" value="NZ_DF970268.1"/>
</dbReference>